<organism evidence="2 3">
    <name type="scientific">Skeletonema marinoi</name>
    <dbReference type="NCBI Taxonomy" id="267567"/>
    <lineage>
        <taxon>Eukaryota</taxon>
        <taxon>Sar</taxon>
        <taxon>Stramenopiles</taxon>
        <taxon>Ochrophyta</taxon>
        <taxon>Bacillariophyta</taxon>
        <taxon>Coscinodiscophyceae</taxon>
        <taxon>Thalassiosirophycidae</taxon>
        <taxon>Thalassiosirales</taxon>
        <taxon>Skeletonemataceae</taxon>
        <taxon>Skeletonema</taxon>
        <taxon>Skeletonema marinoi-dohrnii complex</taxon>
    </lineage>
</organism>
<evidence type="ECO:0008006" key="4">
    <source>
        <dbReference type="Google" id="ProtNLM"/>
    </source>
</evidence>
<keyword evidence="1" id="KW-0732">Signal</keyword>
<proteinExistence type="predicted"/>
<feature type="chain" id="PRO_5042195187" description="Subtilisin" evidence="1">
    <location>
        <begin position="20"/>
        <end position="276"/>
    </location>
</feature>
<sequence length="276" mass="29860">MHIYHFVLAILSFSCTAAAGKTLNLRKVAANDPTMSDVPSSSSVIAPNHQQAIDKPQCALEVASLNRGDVQIELPGGKVGFEKFPNCTTIFSLKFLADIGVDHSTCIMSVPQLTKASFHMSRFREYMPKEALDYLEYLKGPITTGRAGMVTCEVPSGQFSKMHAVKAWRPYTMTEGWHYLTYTDCNDDGWVGSGQGGTVDVDIKYKGKLGHASPSHSSRGGHELISMVSTSYHVGNVGDEATNACCSPEPGVARDCSAVHAMIDNFDLSSVDKDSL</sequence>
<evidence type="ECO:0000313" key="3">
    <source>
        <dbReference type="Proteomes" id="UP001224775"/>
    </source>
</evidence>
<dbReference type="EMBL" id="JATAAI010000057">
    <property type="protein sequence ID" value="KAK1732802.1"/>
    <property type="molecule type" value="Genomic_DNA"/>
</dbReference>
<keyword evidence="3" id="KW-1185">Reference proteome</keyword>
<gene>
    <name evidence="2" type="ORF">QTG54_016514</name>
</gene>
<dbReference type="AlphaFoldDB" id="A0AAD8XSN8"/>
<protein>
    <recommendedName>
        <fullName evidence="4">Subtilisin</fullName>
    </recommendedName>
</protein>
<name>A0AAD8XSN8_9STRA</name>
<dbReference type="Proteomes" id="UP001224775">
    <property type="component" value="Unassembled WGS sequence"/>
</dbReference>
<reference evidence="2" key="1">
    <citation type="submission" date="2023-06" db="EMBL/GenBank/DDBJ databases">
        <title>Survivors Of The Sea: Transcriptome response of Skeletonema marinoi to long-term dormancy.</title>
        <authorList>
            <person name="Pinder M.I.M."/>
            <person name="Kourtchenko O."/>
            <person name="Robertson E.K."/>
            <person name="Larsson T."/>
            <person name="Maumus F."/>
            <person name="Osuna-Cruz C.M."/>
            <person name="Vancaester E."/>
            <person name="Stenow R."/>
            <person name="Vandepoele K."/>
            <person name="Ploug H."/>
            <person name="Bruchert V."/>
            <person name="Godhe A."/>
            <person name="Topel M."/>
        </authorList>
    </citation>
    <scope>NUCLEOTIDE SEQUENCE</scope>
    <source>
        <strain evidence="2">R05AC</strain>
    </source>
</reference>
<evidence type="ECO:0000256" key="1">
    <source>
        <dbReference type="SAM" id="SignalP"/>
    </source>
</evidence>
<accession>A0AAD8XSN8</accession>
<evidence type="ECO:0000313" key="2">
    <source>
        <dbReference type="EMBL" id="KAK1732802.1"/>
    </source>
</evidence>
<comment type="caution">
    <text evidence="2">The sequence shown here is derived from an EMBL/GenBank/DDBJ whole genome shotgun (WGS) entry which is preliminary data.</text>
</comment>
<feature type="signal peptide" evidence="1">
    <location>
        <begin position="1"/>
        <end position="19"/>
    </location>
</feature>